<evidence type="ECO:0000256" key="8">
    <source>
        <dbReference type="ARBA" id="ARBA00023242"/>
    </source>
</evidence>
<accession>A0A814VVW9</accession>
<dbReference type="FunFam" id="3.40.50.300:FF:000582">
    <property type="entry name" value="Midasin"/>
    <property type="match status" value="1"/>
</dbReference>
<evidence type="ECO:0000256" key="2">
    <source>
        <dbReference type="ARBA" id="ARBA00004642"/>
    </source>
</evidence>
<evidence type="ECO:0000259" key="9">
    <source>
        <dbReference type="SMART" id="SM00382"/>
    </source>
</evidence>
<feature type="domain" description="AAA+ ATPase" evidence="9">
    <location>
        <begin position="1022"/>
        <end position="1168"/>
    </location>
</feature>
<dbReference type="CDD" id="cd00009">
    <property type="entry name" value="AAA"/>
    <property type="match status" value="1"/>
</dbReference>
<evidence type="ECO:0000313" key="10">
    <source>
        <dbReference type="EMBL" id="CAF1193986.1"/>
    </source>
</evidence>
<dbReference type="OrthoDB" id="422220at2759"/>
<dbReference type="InterPro" id="IPR003593">
    <property type="entry name" value="AAA+_ATPase"/>
</dbReference>
<dbReference type="Proteomes" id="UP000663829">
    <property type="component" value="Unassembled WGS sequence"/>
</dbReference>
<evidence type="ECO:0000256" key="3">
    <source>
        <dbReference type="ARBA" id="ARBA00007188"/>
    </source>
</evidence>
<dbReference type="GO" id="GO:0000055">
    <property type="term" value="P:ribosomal large subunit export from nucleus"/>
    <property type="evidence" value="ECO:0007669"/>
    <property type="project" value="TreeGrafter"/>
</dbReference>
<keyword evidence="5" id="KW-0547">Nucleotide-binding</keyword>
<keyword evidence="12" id="KW-1185">Reference proteome</keyword>
<dbReference type="EMBL" id="CAJNOQ010008318">
    <property type="protein sequence ID" value="CAF1193986.1"/>
    <property type="molecule type" value="Genomic_DNA"/>
</dbReference>
<comment type="subcellular location">
    <subcellularLocation>
        <location evidence="1">Nucleus</location>
        <location evidence="1">Nucleolus</location>
    </subcellularLocation>
    <subcellularLocation>
        <location evidence="2">Nucleus</location>
        <location evidence="2">Nucleoplasm</location>
    </subcellularLocation>
</comment>
<evidence type="ECO:0000256" key="7">
    <source>
        <dbReference type="ARBA" id="ARBA00023186"/>
    </source>
</evidence>
<dbReference type="FunFam" id="3.40.50.300:FF:000142">
    <property type="entry name" value="Midasin"/>
    <property type="match status" value="1"/>
</dbReference>
<dbReference type="PROSITE" id="PS00675">
    <property type="entry name" value="SIGMA54_INTERACT_1"/>
    <property type="match status" value="1"/>
</dbReference>
<dbReference type="SMART" id="SM00382">
    <property type="entry name" value="AAA"/>
    <property type="match status" value="2"/>
</dbReference>
<comment type="caution">
    <text evidence="10">The sequence shown here is derived from an EMBL/GenBank/DDBJ whole genome shotgun (WGS) entry which is preliminary data.</text>
</comment>
<keyword evidence="8" id="KW-0539">Nucleus</keyword>
<evidence type="ECO:0000313" key="12">
    <source>
        <dbReference type="Proteomes" id="UP000663829"/>
    </source>
</evidence>
<evidence type="ECO:0000313" key="11">
    <source>
        <dbReference type="EMBL" id="CAF3958294.1"/>
    </source>
</evidence>
<dbReference type="GO" id="GO:0016887">
    <property type="term" value="F:ATP hydrolysis activity"/>
    <property type="evidence" value="ECO:0007669"/>
    <property type="project" value="InterPro"/>
</dbReference>
<dbReference type="Gene3D" id="3.40.50.300">
    <property type="entry name" value="P-loop containing nucleotide triphosphate hydrolases"/>
    <property type="match status" value="3"/>
</dbReference>
<organism evidence="10 12">
    <name type="scientific">Didymodactylos carnosus</name>
    <dbReference type="NCBI Taxonomy" id="1234261"/>
    <lineage>
        <taxon>Eukaryota</taxon>
        <taxon>Metazoa</taxon>
        <taxon>Spiralia</taxon>
        <taxon>Gnathifera</taxon>
        <taxon>Rotifera</taxon>
        <taxon>Eurotatoria</taxon>
        <taxon>Bdelloidea</taxon>
        <taxon>Philodinida</taxon>
        <taxon>Philodinidae</taxon>
        <taxon>Didymodactylos</taxon>
    </lineage>
</organism>
<dbReference type="Pfam" id="PF07728">
    <property type="entry name" value="AAA_5"/>
    <property type="match status" value="4"/>
</dbReference>
<keyword evidence="6" id="KW-0067">ATP-binding</keyword>
<protein>
    <recommendedName>
        <fullName evidence="4">Midasin</fullName>
    </recommendedName>
</protein>
<dbReference type="GO" id="GO:0005730">
    <property type="term" value="C:nucleolus"/>
    <property type="evidence" value="ECO:0007669"/>
    <property type="project" value="UniProtKB-SubCell"/>
</dbReference>
<dbReference type="GO" id="GO:0030687">
    <property type="term" value="C:preribosome, large subunit precursor"/>
    <property type="evidence" value="ECO:0007669"/>
    <property type="project" value="TreeGrafter"/>
</dbReference>
<dbReference type="PANTHER" id="PTHR48103:SF2">
    <property type="entry name" value="MIDASIN"/>
    <property type="match status" value="1"/>
</dbReference>
<dbReference type="GO" id="GO:0000027">
    <property type="term" value="P:ribosomal large subunit assembly"/>
    <property type="evidence" value="ECO:0007669"/>
    <property type="project" value="TreeGrafter"/>
</dbReference>
<gene>
    <name evidence="10" type="ORF">GPM918_LOCUS23356</name>
    <name evidence="11" type="ORF">SRO942_LOCUS23355</name>
</gene>
<dbReference type="InterPro" id="IPR040848">
    <property type="entry name" value="AAA_lid_7"/>
</dbReference>
<dbReference type="Pfam" id="PF17865">
    <property type="entry name" value="AAA_lid_5"/>
    <property type="match status" value="1"/>
</dbReference>
<dbReference type="InterPro" id="IPR011704">
    <property type="entry name" value="ATPase_dyneun-rel_AAA"/>
</dbReference>
<dbReference type="Pfam" id="PF17867">
    <property type="entry name" value="AAA_lid_7"/>
    <property type="match status" value="2"/>
</dbReference>
<evidence type="ECO:0000256" key="4">
    <source>
        <dbReference type="ARBA" id="ARBA00017143"/>
    </source>
</evidence>
<dbReference type="SUPFAM" id="SSF52540">
    <property type="entry name" value="P-loop containing nucleoside triphosphate hydrolases"/>
    <property type="match status" value="3"/>
</dbReference>
<dbReference type="InterPro" id="IPR041190">
    <property type="entry name" value="Midasin_AAA_lid_5"/>
</dbReference>
<reference evidence="10" key="1">
    <citation type="submission" date="2021-02" db="EMBL/GenBank/DDBJ databases">
        <authorList>
            <person name="Nowell W R."/>
        </authorList>
    </citation>
    <scope>NUCLEOTIDE SEQUENCE</scope>
</reference>
<sequence length="1352" mass="156142">MNNIEQTLQQLIDQFPDLIHDVQPYIKKKQWIKDDRRQLINTLVQQLLTDDEHLEYFFRNFSIYFIPFIHRLCAAVQGTHNQAIRERFVCTLAKILPYFPTLQTLTEKYMLNSSSLFLRFDTNESPRKKFKPKTSPPSTEQLVLSALRFLFLNFSHYSKLWNWSSLVNLHSVTDDERIKWLTYVCLSIVLNMSSEQRLKLQSFLRLHVSNETILKLHQTIHPLLSFDSSNIVQDKVELFIADDFKKRTTYIANVPLAKDDYEMTTKLDLIQTPSIEKCLKELTLGISLGWSILLYSPLSNGKTSLIEYLAQQSGKRLVKIQCSDHMDSKVLLGTYQCTDKPGEFIWTPGLLVESTSEGNWLLMEDINCASSDVLSVIQMLIETKTIFTGGSNINVQMSPDFRLFLTQRDTGIPNQSNELLHLLKSLFCVVFPSYADQDVLQIMEQLYPNLNELLPKLFELYQLLRHQKSVSLSGVISNKTASKRVVTLRDLLKCCRRLSTSLLNESLNAEFAFYDAFDCFVSFLSKTDRQQITKHVGTVFNINPQQSNHYAFNCGSDISETDTHFVVGNVQLEIKKAANYYSQQQRQQQCCFARTRSCTYLIERIARCVQMNEPVLLCGETGVGKTTLVQYLANKTGNRLYVINLSQQSDAVDLLGGYKPLDTHLIVRQTYKTFLNLFSTTYMNQDKTQFTCLDQIEKCMNIKRFKEAIEHMLKEIEPAKSKCSQDDNFSELIDEWSQIKQQLDTLLLSIKKHHSALIFRFVEGALVQALRRGDWILLDEINLATSDTLQLLSGILESQEGTIWLAERGDKQPIRRHPDFRLFGCMNPASDIGKRDIPIGIRNRFTEFYVDEPDEQQDLLIIVQEYLRNSNVNKETVGRIVEFYLTIRKDVASYSLTSSVNSRISITYSLRTLCRALRYSTSTGFSKRTLYEGFCMSFFSQLDRSFYPVVAKRIAQQILPETTMNSLLSMKMKQPTDSKKYVEIEGYWILQGDKKPITNDRYIFTETVKENLKNVARILSARFYPILLQGETSVGKTSLIRWLADATGHHCVRINNHEHTDIQEYIGTYTATASGDLLFREGILVEAMRKGFWIILDELNLAPSDVLEALNRVLDENRELFITETQETVQAHERFQLFATQNPAGGRYGGRKLLSRAFRNRFIELNFSELPRQELVTIIHRKSDLPESYSQILVTVMHDLQKHRSKQGVFAGKHSLITLRDLFRWAERYAMTKECNDWKQFLAEHGYLLLACRSRDQDDVNTIRSIIEKHFSKQIDDDKLFSINDDGKTGGSKYSTSEILAKLIKTNKIQHICWTKSFRRLAILTALCLQYDEPALLIGETGYTHIQEYINE</sequence>
<dbReference type="InterPro" id="IPR025662">
    <property type="entry name" value="Sigma_54_int_dom_ATP-bd_1"/>
</dbReference>
<dbReference type="InterPro" id="IPR027417">
    <property type="entry name" value="P-loop_NTPase"/>
</dbReference>
<comment type="similarity">
    <text evidence="3">Belongs to the midasin family.</text>
</comment>
<feature type="domain" description="AAA+ ATPase" evidence="9">
    <location>
        <begin position="611"/>
        <end position="854"/>
    </location>
</feature>
<keyword evidence="7" id="KW-0143">Chaperone</keyword>
<dbReference type="Proteomes" id="UP000681722">
    <property type="component" value="Unassembled WGS sequence"/>
</dbReference>
<evidence type="ECO:0000256" key="6">
    <source>
        <dbReference type="ARBA" id="ARBA00022840"/>
    </source>
</evidence>
<evidence type="ECO:0000256" key="5">
    <source>
        <dbReference type="ARBA" id="ARBA00022741"/>
    </source>
</evidence>
<evidence type="ECO:0000256" key="1">
    <source>
        <dbReference type="ARBA" id="ARBA00004604"/>
    </source>
</evidence>
<name>A0A814VVW9_9BILA</name>
<dbReference type="EMBL" id="CAJOBC010008319">
    <property type="protein sequence ID" value="CAF3958294.1"/>
    <property type="molecule type" value="Genomic_DNA"/>
</dbReference>
<dbReference type="GO" id="GO:0005654">
    <property type="term" value="C:nucleoplasm"/>
    <property type="evidence" value="ECO:0007669"/>
    <property type="project" value="UniProtKB-SubCell"/>
</dbReference>
<proteinExistence type="inferred from homology"/>
<dbReference type="GO" id="GO:0005524">
    <property type="term" value="F:ATP binding"/>
    <property type="evidence" value="ECO:0007669"/>
    <property type="project" value="UniProtKB-KW"/>
</dbReference>
<dbReference type="PANTHER" id="PTHR48103">
    <property type="entry name" value="MIDASIN-RELATED"/>
    <property type="match status" value="1"/>
</dbReference>